<dbReference type="PROSITE" id="PS50035">
    <property type="entry name" value="PLD"/>
    <property type="match status" value="2"/>
</dbReference>
<reference evidence="9 10" key="1">
    <citation type="journal article" date="2014" name="Nat. Commun.">
        <title>Klebsormidium flaccidum genome reveals primary factors for plant terrestrial adaptation.</title>
        <authorList>
            <person name="Hori K."/>
            <person name="Maruyama F."/>
            <person name="Fujisawa T."/>
            <person name="Togashi T."/>
            <person name="Yamamoto N."/>
            <person name="Seo M."/>
            <person name="Sato S."/>
            <person name="Yamada T."/>
            <person name="Mori H."/>
            <person name="Tajima N."/>
            <person name="Moriyama T."/>
            <person name="Ikeuchi M."/>
            <person name="Watanabe M."/>
            <person name="Wada H."/>
            <person name="Kobayashi K."/>
            <person name="Saito M."/>
            <person name="Masuda T."/>
            <person name="Sasaki-Sekimoto Y."/>
            <person name="Mashiguchi K."/>
            <person name="Awai K."/>
            <person name="Shimojima M."/>
            <person name="Masuda S."/>
            <person name="Iwai M."/>
            <person name="Nobusawa T."/>
            <person name="Narise T."/>
            <person name="Kondo S."/>
            <person name="Saito H."/>
            <person name="Sato R."/>
            <person name="Murakawa M."/>
            <person name="Ihara Y."/>
            <person name="Oshima-Yamada Y."/>
            <person name="Ohtaka K."/>
            <person name="Satoh M."/>
            <person name="Sonobe K."/>
            <person name="Ishii M."/>
            <person name="Ohtani R."/>
            <person name="Kanamori-Sato M."/>
            <person name="Honoki R."/>
            <person name="Miyazaki D."/>
            <person name="Mochizuki H."/>
            <person name="Umetsu J."/>
            <person name="Higashi K."/>
            <person name="Shibata D."/>
            <person name="Kamiya Y."/>
            <person name="Sato N."/>
            <person name="Nakamura Y."/>
            <person name="Tabata S."/>
            <person name="Ida S."/>
            <person name="Kurokawa K."/>
            <person name="Ohta H."/>
        </authorList>
    </citation>
    <scope>NUCLEOTIDE SEQUENCE [LARGE SCALE GENOMIC DNA]</scope>
    <source>
        <strain evidence="9 10">NIES-2285</strain>
    </source>
</reference>
<dbReference type="FunFam" id="3.30.870.10:FF:000011">
    <property type="entry name" value="Phospholipase"/>
    <property type="match status" value="1"/>
</dbReference>
<keyword evidence="10" id="KW-1185">Reference proteome</keyword>
<dbReference type="GO" id="GO:0005886">
    <property type="term" value="C:plasma membrane"/>
    <property type="evidence" value="ECO:0000318"/>
    <property type="project" value="GO_Central"/>
</dbReference>
<dbReference type="GO" id="GO:0006654">
    <property type="term" value="P:phosphatidic acid biosynthetic process"/>
    <property type="evidence" value="ECO:0007669"/>
    <property type="project" value="InterPro"/>
</dbReference>
<evidence type="ECO:0000259" key="8">
    <source>
        <dbReference type="PROSITE" id="PS50035"/>
    </source>
</evidence>
<feature type="domain" description="PLD phosphodiesterase" evidence="8">
    <location>
        <begin position="538"/>
        <end position="565"/>
    </location>
</feature>
<evidence type="ECO:0000313" key="10">
    <source>
        <dbReference type="Proteomes" id="UP000054558"/>
    </source>
</evidence>
<feature type="compositionally biased region" description="Basic and acidic residues" evidence="7">
    <location>
        <begin position="908"/>
        <end position="926"/>
    </location>
</feature>
<feature type="compositionally biased region" description="Basic and acidic residues" evidence="7">
    <location>
        <begin position="1238"/>
        <end position="1249"/>
    </location>
</feature>
<dbReference type="OMA" id="EWRLDQI"/>
<evidence type="ECO:0000256" key="5">
    <source>
        <dbReference type="ARBA" id="ARBA00023098"/>
    </source>
</evidence>
<dbReference type="OrthoDB" id="14911at2759"/>
<comment type="similarity">
    <text evidence="6">Belongs to the phospholipase D family.</text>
</comment>
<keyword evidence="2" id="KW-0677">Repeat</keyword>
<feature type="region of interest" description="Disordered" evidence="7">
    <location>
        <begin position="841"/>
        <end position="928"/>
    </location>
</feature>
<evidence type="ECO:0000256" key="2">
    <source>
        <dbReference type="ARBA" id="ARBA00022737"/>
    </source>
</evidence>
<evidence type="ECO:0000256" key="7">
    <source>
        <dbReference type="SAM" id="MobiDB-lite"/>
    </source>
</evidence>
<feature type="domain" description="PLD phosphodiesterase" evidence="8">
    <location>
        <begin position="1103"/>
        <end position="1130"/>
    </location>
</feature>
<sequence length="1303" mass="145708">MARSEDHPSAERKGEYRPIEGQVAHDSAVDCDGNEKDAAAKAEAAVFEELPVARVTGVTRADVTDVQLVYTIEMRYRQFSWRLEKRAGQVLALHFRLKRRALTVELRTRQEQFKLYWDRQQENLKSYLDRLLPEHSFRGHSFRFSGGVAEGGEEGLEDPFREGGEPEAGQSTPRKVDVSVPVEAAFSVMKPTLGRSGSAAEDAMRVMQDYVNHFLENLELVNTREVCRFLEVSRLSFAREYGPKLHEGWLSVRHLADLDTEADDDEEGDKEQDLPPRKKTRPGWFRRLFSCFCGSTCCRGNWQEVWGVLKPGFLALLADPLDKKPVDIILFDVLQTAERNGGTERNDGMERKDEGVRLARPHKYKRPMWFGFEVAGGGRVLQIRTRHGAGSKDWVAAINEAGLQAPEAWCHPHRFGSFAPPRGMIADGSEAQWLVDGRAAFEAVANALESAKNEIYITGWWLCPDLFLRRPFASHGQSTVAAILEERARAGVQVYILMYKEVSIALKINSLYSKKKLQALHENIKVVRHPDHFSAGVYLWSHHEKIVVVDHRVAFLGGLDLCFGRYDTPEHSLGDLPATVWPGKDYYNPREREPNSWEDPHKDELERSRTPRMPWHDVHCALWGPPCRDVARHFVQRWNYAKRSKAPNQDAIPLLLPHQHMVIPHYRSGDEAREIEEQRKQEEQVIEAHALPDAASGEASEPPSRRSSVLSIPLLLPQEEAPTLTPGRFRGTHSHSRSADSLFRSVGTLFLGSVKTLGRANQSDDVGRLLDGEIGREDSGAFASTSGNAEMNDMAELRRSGSFTPPAGRGQRPVVKTLGLTWADAQESAARLREKWAQFARRGAFTPSGKRGPSTPSDKRGTLASAEKRGEFTPGSAGKGKKHLQVELMTGSETGGQERLEQPLLDTPQRRASGERGDETPHKQLEGESLVGASVPSGEAGQRVSCRCQIVRSVGQWSAGTTQAEERSIHEAYCTLITNAQHFVYIENQFFVSGLDEDDTIQNRVLQALFARILRAHRERATFRVIVVMPLLPGFQGGVDDAGAASVRAIMHWQYRTICRGKHSLLTRLAEELGTAAAVSEYVGFFALRSHGRLTPGGHVATSQVYVHSKLMLVDDRVALIGSANLNDRSLLGSRDSEIAAVIQDERYVPGAMDGRPWRAGRFAQSLRMALWAEHLGLKEADMDGIRDPVHDRTYWGLWMARAKSNTAIYEAALLCIPSDAIHSRSALRQAEAAQKAKAKEDVSRDQMTESKPSTSSLSSEVDGLLDAVRGHLVTFPLEFTRDEDLRPAFRESEYYASQQIFH</sequence>
<dbReference type="PANTHER" id="PTHR18896">
    <property type="entry name" value="PHOSPHOLIPASE D"/>
    <property type="match status" value="1"/>
</dbReference>
<dbReference type="SUPFAM" id="SSF56024">
    <property type="entry name" value="Phospholipase D/nuclease"/>
    <property type="match status" value="2"/>
</dbReference>
<feature type="region of interest" description="Disordered" evidence="7">
    <location>
        <begin position="1233"/>
        <end position="1259"/>
    </location>
</feature>
<dbReference type="PIRSF" id="PIRSF009376">
    <property type="entry name" value="Phospholipase_D_euk"/>
    <property type="match status" value="1"/>
</dbReference>
<organism evidence="9 10">
    <name type="scientific">Klebsormidium nitens</name>
    <name type="common">Green alga</name>
    <name type="synonym">Ulothrix nitens</name>
    <dbReference type="NCBI Taxonomy" id="105231"/>
    <lineage>
        <taxon>Eukaryota</taxon>
        <taxon>Viridiplantae</taxon>
        <taxon>Streptophyta</taxon>
        <taxon>Klebsormidiophyceae</taxon>
        <taxon>Klebsormidiales</taxon>
        <taxon>Klebsormidiaceae</taxon>
        <taxon>Klebsormidium</taxon>
    </lineage>
</organism>
<dbReference type="InterPro" id="IPR015679">
    <property type="entry name" value="PLipase_D_fam"/>
</dbReference>
<proteinExistence type="inferred from homology"/>
<dbReference type="SUPFAM" id="SSF50729">
    <property type="entry name" value="PH domain-like"/>
    <property type="match status" value="1"/>
</dbReference>
<feature type="compositionally biased region" description="Basic and acidic residues" evidence="7">
    <location>
        <begin position="1"/>
        <end position="18"/>
    </location>
</feature>
<evidence type="ECO:0000256" key="4">
    <source>
        <dbReference type="ARBA" id="ARBA00022963"/>
    </source>
</evidence>
<evidence type="ECO:0000313" key="9">
    <source>
        <dbReference type="EMBL" id="GAQ88090.1"/>
    </source>
</evidence>
<dbReference type="InterPro" id="IPR016555">
    <property type="entry name" value="PLipase_D_euk"/>
</dbReference>
<dbReference type="GO" id="GO:0035556">
    <property type="term" value="P:intracellular signal transduction"/>
    <property type="evidence" value="ECO:0007669"/>
    <property type="project" value="InterPro"/>
</dbReference>
<evidence type="ECO:0000256" key="6">
    <source>
        <dbReference type="PIRNR" id="PIRNR009376"/>
    </source>
</evidence>
<keyword evidence="3 6" id="KW-0378">Hydrolase</keyword>
<evidence type="ECO:0000256" key="1">
    <source>
        <dbReference type="ARBA" id="ARBA00000798"/>
    </source>
</evidence>
<keyword evidence="5" id="KW-0443">Lipid metabolism</keyword>
<dbReference type="GO" id="GO:0004630">
    <property type="term" value="F:phospholipase D activity"/>
    <property type="evidence" value="ECO:0000318"/>
    <property type="project" value="GO_Central"/>
</dbReference>
<protein>
    <recommendedName>
        <fullName evidence="6">Phospholipase</fullName>
        <ecNumber evidence="6">3.1.4.4</ecNumber>
    </recommendedName>
</protein>
<dbReference type="STRING" id="105231.A0A1Y1IAZ6"/>
<dbReference type="EC" id="3.1.4.4" evidence="6"/>
<dbReference type="InterPro" id="IPR001849">
    <property type="entry name" value="PH_domain"/>
</dbReference>
<dbReference type="PANTHER" id="PTHR18896:SF76">
    <property type="entry name" value="PHOSPHOLIPASE"/>
    <property type="match status" value="1"/>
</dbReference>
<dbReference type="Proteomes" id="UP000054558">
    <property type="component" value="Unassembled WGS sequence"/>
</dbReference>
<gene>
    <name evidence="9" type="ORF">KFL_003990070</name>
</gene>
<feature type="compositionally biased region" description="Basic and acidic residues" evidence="7">
    <location>
        <begin position="857"/>
        <end position="871"/>
    </location>
</feature>
<dbReference type="EMBL" id="DF237348">
    <property type="protein sequence ID" value="GAQ88090.1"/>
    <property type="molecule type" value="Genomic_DNA"/>
</dbReference>
<dbReference type="CDD" id="cd09141">
    <property type="entry name" value="PLDc_vPLD1_2_yPLD_like_2"/>
    <property type="match status" value="1"/>
</dbReference>
<feature type="region of interest" description="Disordered" evidence="7">
    <location>
        <begin position="1"/>
        <end position="24"/>
    </location>
</feature>
<dbReference type="SMART" id="SM00155">
    <property type="entry name" value="PLDc"/>
    <property type="match status" value="2"/>
</dbReference>
<dbReference type="InterPro" id="IPR001736">
    <property type="entry name" value="PLipase_D/transphosphatidylase"/>
</dbReference>
<feature type="region of interest" description="Disordered" evidence="7">
    <location>
        <begin position="154"/>
        <end position="176"/>
    </location>
</feature>
<keyword evidence="4 6" id="KW-0442">Lipid degradation</keyword>
<evidence type="ECO:0000256" key="3">
    <source>
        <dbReference type="ARBA" id="ARBA00022801"/>
    </source>
</evidence>
<comment type="catalytic activity">
    <reaction evidence="1 6">
        <text>a 1,2-diacyl-sn-glycero-3-phosphocholine + H2O = a 1,2-diacyl-sn-glycero-3-phosphate + choline + H(+)</text>
        <dbReference type="Rhea" id="RHEA:14445"/>
        <dbReference type="ChEBI" id="CHEBI:15354"/>
        <dbReference type="ChEBI" id="CHEBI:15377"/>
        <dbReference type="ChEBI" id="CHEBI:15378"/>
        <dbReference type="ChEBI" id="CHEBI:57643"/>
        <dbReference type="ChEBI" id="CHEBI:58608"/>
        <dbReference type="EC" id="3.1.4.4"/>
    </reaction>
</comment>
<name>A0A1Y1IAZ6_KLENI</name>
<dbReference type="Gene3D" id="3.30.870.10">
    <property type="entry name" value="Endonuclease Chain A"/>
    <property type="match status" value="2"/>
</dbReference>
<dbReference type="SMART" id="SM00233">
    <property type="entry name" value="PH"/>
    <property type="match status" value="1"/>
</dbReference>
<dbReference type="Pfam" id="PF00614">
    <property type="entry name" value="PLDc"/>
    <property type="match status" value="2"/>
</dbReference>
<dbReference type="GO" id="GO:0009395">
    <property type="term" value="P:phospholipid catabolic process"/>
    <property type="evidence" value="ECO:0000318"/>
    <property type="project" value="GO_Central"/>
</dbReference>
<accession>A0A1Y1IAZ6</accession>
<dbReference type="CDD" id="cd09138">
    <property type="entry name" value="PLDc_vPLD1_2_yPLD_like_1"/>
    <property type="match status" value="1"/>
</dbReference>